<sequence length="925" mass="102564">MFTRERLTFEKFFKIFGTNSEDSSRSSSVTTTHVKTNSVGCPSISETDSINSITPIMRLSSTTTDVMDYHVRDCDTIEGIAASHDCTVGELVKLNKMHSRMVFPGQKIMVPMNKNLSNEYSPLPTNSPTNKSHFADYSFPDGASQSSDLSFVKPPGQAIRQNLDNSDASNISLSSRNPLSSGNESIEGNNHVDSEDTDCLRRFLKVKVKQVTESDGTVTGTLLITPNCMMFDPDLNHPLVKENGPDLYGMVANMDDIVSVSVFKHAHALVEERNPKPSFDLDESKPNVSFDNVSDVFTDSETSTNGDLHEPVSPIPPTSLTMSKEQQLPSIEEESHLKGQTPDTPASQKNLMSTKLSKSEDSEGIENKNDENDTDRPRAHSDLQPSTSLDSKTSGFSRFSPSMTRRSFGRLGRTLSNRANSIKGTVTSGAQSVASGTQKVAHGVVTHTKSAADHIQSGIQTGAKAVASVPGSLVNVGTGILQEGQDLYGSFVAELKGNEQIATNRIQASMKREKSLATLESLRQKTHEARTSSMAQNMDQLFTNASTNDEFNELFKPIELIGQNQPIGTPPEPPCYMTIRVDRRRMTKNKKINYDDALGNTSTRHASVSSAGDLIDQPTFGNKRRCEFWFAIPKSSAEAIYHFLIIWSPAQHGTDEQNDIEHTENQNEKGLSSKIGNKKGLIVITSTNDSEDDKITSSKKIDDGCWFNSFGHGLIRDWEIVTVRELCRRLSLEEAYDISEIPLPEGSLQSQILDEFMIRQLAEILPPRAEGYPWVLIYSSEKHGFSLTTMYRKMEKWIDEMSPILLIIRDIQGHVFGAMTSNAFHPCDHYYGTADSCFLFRFTGKVPHTRELRHYEWTGENQFFINATKETLSIGAGSGHSGLWLDADLNHGRSQRCKTFENEPLAGGNDEDFVIQFVEAFGFTM</sequence>
<dbReference type="Proteomes" id="UP000887576">
    <property type="component" value="Unplaced"/>
</dbReference>
<dbReference type="WBParaSite" id="JU765_v2.g11359.t1">
    <property type="protein sequence ID" value="JU765_v2.g11359.t1"/>
    <property type="gene ID" value="JU765_v2.g11359"/>
</dbReference>
<evidence type="ECO:0000313" key="1">
    <source>
        <dbReference type="Proteomes" id="UP000887576"/>
    </source>
</evidence>
<organism evidence="1 2">
    <name type="scientific">Panagrolaimus sp. JU765</name>
    <dbReference type="NCBI Taxonomy" id="591449"/>
    <lineage>
        <taxon>Eukaryota</taxon>
        <taxon>Metazoa</taxon>
        <taxon>Ecdysozoa</taxon>
        <taxon>Nematoda</taxon>
        <taxon>Chromadorea</taxon>
        <taxon>Rhabditida</taxon>
        <taxon>Tylenchina</taxon>
        <taxon>Panagrolaimomorpha</taxon>
        <taxon>Panagrolaimoidea</taxon>
        <taxon>Panagrolaimidae</taxon>
        <taxon>Panagrolaimus</taxon>
    </lineage>
</organism>
<name>A0AC34PZE5_9BILA</name>
<reference evidence="2" key="1">
    <citation type="submission" date="2022-11" db="UniProtKB">
        <authorList>
            <consortium name="WormBaseParasite"/>
        </authorList>
    </citation>
    <scope>IDENTIFICATION</scope>
</reference>
<protein>
    <submittedName>
        <fullName evidence="2">Oxidation resistance protein 1</fullName>
    </submittedName>
</protein>
<proteinExistence type="predicted"/>
<accession>A0AC34PZE5</accession>
<evidence type="ECO:0000313" key="2">
    <source>
        <dbReference type="WBParaSite" id="JU765_v2.g11359.t1"/>
    </source>
</evidence>